<reference evidence="2" key="2">
    <citation type="submission" date="2022-06" db="UniProtKB">
        <authorList>
            <consortium name="EnsemblMetazoa"/>
        </authorList>
    </citation>
    <scope>IDENTIFICATION</scope>
    <source>
        <strain evidence="2">PS312</strain>
    </source>
</reference>
<organism evidence="2 3">
    <name type="scientific">Pristionchus pacificus</name>
    <name type="common">Parasitic nematode worm</name>
    <dbReference type="NCBI Taxonomy" id="54126"/>
    <lineage>
        <taxon>Eukaryota</taxon>
        <taxon>Metazoa</taxon>
        <taxon>Ecdysozoa</taxon>
        <taxon>Nematoda</taxon>
        <taxon>Chromadorea</taxon>
        <taxon>Rhabditida</taxon>
        <taxon>Rhabditina</taxon>
        <taxon>Diplogasteromorpha</taxon>
        <taxon>Diplogasteroidea</taxon>
        <taxon>Neodiplogasteridae</taxon>
        <taxon>Pristionchus</taxon>
    </lineage>
</organism>
<gene>
    <name evidence="2" type="primary">WBGene00117927</name>
</gene>
<dbReference type="AlphaFoldDB" id="A0A2A6CQF1"/>
<dbReference type="Pfam" id="PF24602">
    <property type="entry name" value="DUF7622"/>
    <property type="match status" value="1"/>
</dbReference>
<evidence type="ECO:0000313" key="3">
    <source>
        <dbReference type="Proteomes" id="UP000005239"/>
    </source>
</evidence>
<dbReference type="EnsemblMetazoa" id="PPA28373.1">
    <property type="protein sequence ID" value="PPA28373.1"/>
    <property type="gene ID" value="WBGene00117927"/>
</dbReference>
<keyword evidence="3" id="KW-1185">Reference proteome</keyword>
<dbReference type="Proteomes" id="UP000005239">
    <property type="component" value="Unassembled WGS sequence"/>
</dbReference>
<dbReference type="PANTHER" id="PTHR37433:SF19">
    <property type="entry name" value="ACTIVIN_RECP DOMAIN-CONTAINING PROTEIN"/>
    <property type="match status" value="1"/>
</dbReference>
<feature type="domain" description="DUF7622" evidence="1">
    <location>
        <begin position="11"/>
        <end position="71"/>
    </location>
</feature>
<accession>A0A2A6CQF1</accession>
<sequence length="94" mass="10945">MRDRIFCVPITDYKHNITCKGDFCYYQFNTGAITRRCYTVNDSLMERSLTVGLYQLFDMYVYLCDEGFCNDSLQQIHNISDSIGDINKISVSEN</sequence>
<evidence type="ECO:0000259" key="1">
    <source>
        <dbReference type="Pfam" id="PF24602"/>
    </source>
</evidence>
<dbReference type="PANTHER" id="PTHR37433">
    <property type="entry name" value="PROTEIN CBG25136-RELATED"/>
    <property type="match status" value="1"/>
</dbReference>
<dbReference type="InterPro" id="IPR056039">
    <property type="entry name" value="DUF7622"/>
</dbReference>
<protein>
    <recommendedName>
        <fullName evidence="1">DUF7622 domain-containing protein</fullName>
    </recommendedName>
</protein>
<accession>A0A8R1UGZ0</accession>
<proteinExistence type="predicted"/>
<reference evidence="3" key="1">
    <citation type="journal article" date="2008" name="Nat. Genet.">
        <title>The Pristionchus pacificus genome provides a unique perspective on nematode lifestyle and parasitism.</title>
        <authorList>
            <person name="Dieterich C."/>
            <person name="Clifton S.W."/>
            <person name="Schuster L.N."/>
            <person name="Chinwalla A."/>
            <person name="Delehaunty K."/>
            <person name="Dinkelacker I."/>
            <person name="Fulton L."/>
            <person name="Fulton R."/>
            <person name="Godfrey J."/>
            <person name="Minx P."/>
            <person name="Mitreva M."/>
            <person name="Roeseler W."/>
            <person name="Tian H."/>
            <person name="Witte H."/>
            <person name="Yang S.P."/>
            <person name="Wilson R.K."/>
            <person name="Sommer R.J."/>
        </authorList>
    </citation>
    <scope>NUCLEOTIDE SEQUENCE [LARGE SCALE GENOMIC DNA]</scope>
    <source>
        <strain evidence="3">PS312</strain>
    </source>
</reference>
<name>A0A2A6CQF1_PRIPA</name>
<evidence type="ECO:0000313" key="2">
    <source>
        <dbReference type="EnsemblMetazoa" id="PPA28373.1"/>
    </source>
</evidence>